<keyword evidence="1" id="KW-0472">Membrane</keyword>
<dbReference type="Proteomes" id="UP000248616">
    <property type="component" value="Unassembled WGS sequence"/>
</dbReference>
<organism evidence="2 3">
    <name type="scientific">Mesorhizobium kowhaii</name>
    <dbReference type="NCBI Taxonomy" id="1300272"/>
    <lineage>
        <taxon>Bacteria</taxon>
        <taxon>Pseudomonadati</taxon>
        <taxon>Pseudomonadota</taxon>
        <taxon>Alphaproteobacteria</taxon>
        <taxon>Hyphomicrobiales</taxon>
        <taxon>Phyllobacteriaceae</taxon>
        <taxon>Mesorhizobium</taxon>
    </lineage>
</organism>
<sequence>MTLDPATISALSALAGSAIGALASVATTWLTQYQKDHMQRLEQKGSHRERLFGELIDQASKTYADGIVQERLDDPAKLVPMYATINKLRLFATPNTIGAAEAVLERIIETYESPSTAPEARNTHVAAHDILRTFAESCRVELAHLR</sequence>
<gene>
    <name evidence="2" type="ORF">B5V02_04680</name>
</gene>
<dbReference type="OrthoDB" id="8234117at2"/>
<name>A0A2W7CTJ5_9HYPH</name>
<dbReference type="AlphaFoldDB" id="A0A2W7CTJ5"/>
<evidence type="ECO:0000313" key="3">
    <source>
        <dbReference type="Proteomes" id="UP000248616"/>
    </source>
</evidence>
<dbReference type="RefSeq" id="WP_111543738.1">
    <property type="nucleotide sequence ID" value="NZ_JBHLYT010000018.1"/>
</dbReference>
<feature type="transmembrane region" description="Helical" evidence="1">
    <location>
        <begin position="6"/>
        <end position="30"/>
    </location>
</feature>
<evidence type="ECO:0000256" key="1">
    <source>
        <dbReference type="SAM" id="Phobius"/>
    </source>
</evidence>
<keyword evidence="3" id="KW-1185">Reference proteome</keyword>
<keyword evidence="1" id="KW-0812">Transmembrane</keyword>
<evidence type="ECO:0000313" key="2">
    <source>
        <dbReference type="EMBL" id="PZV40003.1"/>
    </source>
</evidence>
<dbReference type="EMBL" id="MZXV01000013">
    <property type="protein sequence ID" value="PZV40003.1"/>
    <property type="molecule type" value="Genomic_DNA"/>
</dbReference>
<proteinExistence type="predicted"/>
<comment type="caution">
    <text evidence="2">The sequence shown here is derived from an EMBL/GenBank/DDBJ whole genome shotgun (WGS) entry which is preliminary data.</text>
</comment>
<protein>
    <submittedName>
        <fullName evidence="2">Uncharacterized protein</fullName>
    </submittedName>
</protein>
<keyword evidence="1" id="KW-1133">Transmembrane helix</keyword>
<accession>A0A2W7CTJ5</accession>
<reference evidence="3" key="1">
    <citation type="submission" date="2017-03" db="EMBL/GenBank/DDBJ databases">
        <authorList>
            <person name="Safronova V.I."/>
            <person name="Sazanova A.L."/>
            <person name="Chirak E.R."/>
        </authorList>
    </citation>
    <scope>NUCLEOTIDE SEQUENCE [LARGE SCALE GENOMIC DNA]</scope>
    <source>
        <strain evidence="3">Ach-343</strain>
    </source>
</reference>